<evidence type="ECO:0000256" key="1">
    <source>
        <dbReference type="SAM" id="Phobius"/>
    </source>
</evidence>
<keyword evidence="3" id="KW-0482">Metalloprotease</keyword>
<accession>A0A845R3Z9</accession>
<dbReference type="EMBL" id="QXXA01000030">
    <property type="protein sequence ID" value="NBI08338.1"/>
    <property type="molecule type" value="Genomic_DNA"/>
</dbReference>
<feature type="transmembrane region" description="Helical" evidence="1">
    <location>
        <begin position="141"/>
        <end position="158"/>
    </location>
</feature>
<dbReference type="InterPro" id="IPR003675">
    <property type="entry name" value="Rce1/LyrA-like_dom"/>
</dbReference>
<name>A0A845R3Z9_9CLOT</name>
<dbReference type="RefSeq" id="WP_160198798.1">
    <property type="nucleotide sequence ID" value="NZ_QXXA01000030.1"/>
</dbReference>
<evidence type="ECO:0000313" key="3">
    <source>
        <dbReference type="EMBL" id="NBI08338.1"/>
    </source>
</evidence>
<feature type="transmembrane region" description="Helical" evidence="1">
    <location>
        <begin position="7"/>
        <end position="26"/>
    </location>
</feature>
<dbReference type="GO" id="GO:0080120">
    <property type="term" value="P:CAAX-box protein maturation"/>
    <property type="evidence" value="ECO:0007669"/>
    <property type="project" value="UniProtKB-ARBA"/>
</dbReference>
<feature type="transmembrane region" description="Helical" evidence="1">
    <location>
        <begin position="233"/>
        <end position="257"/>
    </location>
</feature>
<evidence type="ECO:0000313" key="4">
    <source>
        <dbReference type="Proteomes" id="UP000467132"/>
    </source>
</evidence>
<organism evidence="3 4">
    <name type="scientific">Senegalia massiliensis</name>
    <dbReference type="NCBI Taxonomy" id="1720316"/>
    <lineage>
        <taxon>Bacteria</taxon>
        <taxon>Bacillati</taxon>
        <taxon>Bacillota</taxon>
        <taxon>Clostridia</taxon>
        <taxon>Eubacteriales</taxon>
        <taxon>Clostridiaceae</taxon>
        <taxon>Senegalia</taxon>
    </lineage>
</organism>
<dbReference type="PANTHER" id="PTHR39430:SF1">
    <property type="entry name" value="PROTEASE"/>
    <property type="match status" value="1"/>
</dbReference>
<feature type="transmembrane region" description="Helical" evidence="1">
    <location>
        <begin position="190"/>
        <end position="213"/>
    </location>
</feature>
<comment type="caution">
    <text evidence="3">The sequence shown here is derived from an EMBL/GenBank/DDBJ whole genome shotgun (WGS) entry which is preliminary data.</text>
</comment>
<keyword evidence="3" id="KW-0645">Protease</keyword>
<feature type="transmembrane region" description="Helical" evidence="1">
    <location>
        <begin position="108"/>
        <end position="129"/>
    </location>
</feature>
<dbReference type="GO" id="GO:0008237">
    <property type="term" value="F:metallopeptidase activity"/>
    <property type="evidence" value="ECO:0007669"/>
    <property type="project" value="UniProtKB-KW"/>
</dbReference>
<feature type="transmembrane region" description="Helical" evidence="1">
    <location>
        <begin position="38"/>
        <end position="60"/>
    </location>
</feature>
<reference evidence="3 4" key="1">
    <citation type="submission" date="2018-08" db="EMBL/GenBank/DDBJ databases">
        <title>Murine metabolic-syndrome-specific gut microbial biobank.</title>
        <authorList>
            <person name="Liu C."/>
        </authorList>
    </citation>
    <scope>NUCLEOTIDE SEQUENCE [LARGE SCALE GENOMIC DNA]</scope>
    <source>
        <strain evidence="3 4">583</strain>
    </source>
</reference>
<keyword evidence="1" id="KW-1133">Transmembrane helix</keyword>
<dbReference type="OrthoDB" id="324900at2"/>
<keyword evidence="4" id="KW-1185">Reference proteome</keyword>
<sequence>MKKFLNTIFKTIIFFVVWAVLIGVIPDIKIDNNVYWRLWAEFIPFLLTILFSFTFVFLVEKSRVEIPITSKFFKNILIGTVIGVLWLGIVVAILLFTKTMVIKSQNNINYFWIWILSVLLNVIMQEMIMRGYLYQLWKQKYNIIIATFITTALFTAMHGGAFEAGIVAVLNVITMSIFITLLLEYTGTIIAPIIAHFIWNTFGAIILGGVSLASDYPNLLNTKFQGNSLLTGGIYKIEGSIVVLIINSILIISLFILDKRKKHKLTF</sequence>
<feature type="transmembrane region" description="Helical" evidence="1">
    <location>
        <begin position="72"/>
        <end position="96"/>
    </location>
</feature>
<dbReference type="PANTHER" id="PTHR39430">
    <property type="entry name" value="MEMBRANE-ASSOCIATED PROTEASE-RELATED"/>
    <property type="match status" value="1"/>
</dbReference>
<feature type="transmembrane region" description="Helical" evidence="1">
    <location>
        <begin position="164"/>
        <end position="183"/>
    </location>
</feature>
<keyword evidence="1" id="KW-0812">Transmembrane</keyword>
<keyword evidence="1" id="KW-0472">Membrane</keyword>
<dbReference type="GO" id="GO:0004175">
    <property type="term" value="F:endopeptidase activity"/>
    <property type="evidence" value="ECO:0007669"/>
    <property type="project" value="UniProtKB-ARBA"/>
</dbReference>
<dbReference type="GO" id="GO:0006508">
    <property type="term" value="P:proteolysis"/>
    <property type="evidence" value="ECO:0007669"/>
    <property type="project" value="UniProtKB-KW"/>
</dbReference>
<keyword evidence="3" id="KW-0378">Hydrolase</keyword>
<dbReference type="Pfam" id="PF02517">
    <property type="entry name" value="Rce1-like"/>
    <property type="match status" value="1"/>
</dbReference>
<protein>
    <submittedName>
        <fullName evidence="3">CPBP family intramembrane metalloprotease</fullName>
    </submittedName>
</protein>
<dbReference type="AlphaFoldDB" id="A0A845R3Z9"/>
<gene>
    <name evidence="3" type="ORF">D3Z33_15910</name>
</gene>
<dbReference type="Proteomes" id="UP000467132">
    <property type="component" value="Unassembled WGS sequence"/>
</dbReference>
<evidence type="ECO:0000259" key="2">
    <source>
        <dbReference type="Pfam" id="PF02517"/>
    </source>
</evidence>
<feature type="domain" description="CAAX prenyl protease 2/Lysostaphin resistance protein A-like" evidence="2">
    <location>
        <begin position="109"/>
        <end position="202"/>
    </location>
</feature>
<proteinExistence type="predicted"/>